<dbReference type="EMBL" id="CP012172">
    <property type="protein sequence ID" value="AKV73560.1"/>
    <property type="molecule type" value="Genomic_DNA"/>
</dbReference>
<reference evidence="9 10" key="2">
    <citation type="journal article" date="2015" name="Genome Announc.">
        <title>Complete Genome Sequences of Evolved Arsenate-Resistant Metallosphaera sedula Strains.</title>
        <authorList>
            <person name="Ai C."/>
            <person name="McCarthy S."/>
            <person name="Schackwitz W."/>
            <person name="Martin J."/>
            <person name="Lipzen A."/>
            <person name="Blum P."/>
        </authorList>
    </citation>
    <scope>NUCLEOTIDE SEQUENCE [LARGE SCALE GENOMIC DNA]</scope>
    <source>
        <strain evidence="4 10">ARS120-1</strain>
        <strain evidence="5 9">ARS120-2</strain>
        <strain evidence="2 12">ARS50-1</strain>
        <strain evidence="3 11">ARS50-2</strain>
    </source>
</reference>
<protein>
    <submittedName>
        <fullName evidence="1">Uncharacterized protein</fullName>
    </submittedName>
</protein>
<gene>
    <name evidence="1" type="ORF">HA72_0414</name>
    <name evidence="2" type="ORF">MsedA_0427</name>
    <name evidence="3" type="ORF">MsedB_0427</name>
    <name evidence="4" type="ORF">MsedC_0426</name>
    <name evidence="5" type="ORF">MsedD_0427</name>
    <name evidence="6" type="ORF">MsedE_0427</name>
</gene>
<reference evidence="1 7" key="1">
    <citation type="journal article" date="2014" name="J. Bacteriol.">
        <title>Role of an Archaeal PitA Transporter in the Copper and Arsenic Resistance of Metallosphaera sedula, an Extreme Thermoacidophile.</title>
        <authorList>
            <person name="McCarthy S."/>
            <person name="Ai C."/>
            <person name="Wheaton G."/>
            <person name="Tevatia R."/>
            <person name="Eckrich V."/>
            <person name="Kelly R."/>
            <person name="Blum P."/>
        </authorList>
    </citation>
    <scope>NUCLEOTIDE SEQUENCE [LARGE SCALE GENOMIC DNA]</scope>
    <source>
        <strain evidence="1 7">CuR1</strain>
    </source>
</reference>
<dbReference type="AlphaFoldDB" id="A0A088E3R0"/>
<dbReference type="OMA" id="CFEGSTI"/>
<dbReference type="Proteomes" id="UP000068832">
    <property type="component" value="Chromosome"/>
</dbReference>
<evidence type="ECO:0000313" key="6">
    <source>
        <dbReference type="EMBL" id="AKV82542.1"/>
    </source>
</evidence>
<dbReference type="Proteomes" id="UP000029084">
    <property type="component" value="Chromosome"/>
</dbReference>
<sequence>MRVKSVNVEKSGIEFCYNEISVMVYLKENEMRIAEEITYEVATGPVVSNVQIVLRDGKVYLDSPFGQNVIENPANIVKGLREILEGIREKHPSVYEKYNEFLKAFQA</sequence>
<accession>A0A088E3R0</accession>
<dbReference type="PATRIC" id="fig|43687.5.peg.425"/>
<evidence type="ECO:0000313" key="5">
    <source>
        <dbReference type="EMBL" id="AKV80295.1"/>
    </source>
</evidence>
<evidence type="ECO:0000313" key="9">
    <source>
        <dbReference type="Proteomes" id="UP000061362"/>
    </source>
</evidence>
<name>A0A088E3R0_9CREN</name>
<evidence type="ECO:0000313" key="4">
    <source>
        <dbReference type="EMBL" id="AKV78050.1"/>
    </source>
</evidence>
<evidence type="ECO:0000313" key="2">
    <source>
        <dbReference type="EMBL" id="AKV73560.1"/>
    </source>
</evidence>
<organism evidence="1 7">
    <name type="scientific">Metallosphaera sedula</name>
    <dbReference type="NCBI Taxonomy" id="43687"/>
    <lineage>
        <taxon>Archaea</taxon>
        <taxon>Thermoproteota</taxon>
        <taxon>Thermoprotei</taxon>
        <taxon>Sulfolobales</taxon>
        <taxon>Sulfolobaceae</taxon>
        <taxon>Metallosphaera</taxon>
    </lineage>
</organism>
<dbReference type="Proteomes" id="UP000062398">
    <property type="component" value="Chromosome"/>
</dbReference>
<dbReference type="GeneID" id="91754861"/>
<dbReference type="Proteomes" id="UP000061362">
    <property type="component" value="Chromosome"/>
</dbReference>
<evidence type="ECO:0000313" key="7">
    <source>
        <dbReference type="Proteomes" id="UP000029084"/>
    </source>
</evidence>
<dbReference type="OrthoDB" id="42404at2157"/>
<reference evidence="6 8" key="3">
    <citation type="submission" date="2015-07" db="EMBL/GenBank/DDBJ databases">
        <title>Physiological, transcriptional responses and genome re-sequencing of acid resistant extremely thermoacidophilic Metallosphaera sedula SARC-M1.</title>
        <authorList>
            <person name="Ai C."/>
            <person name="McCarthy S."/>
            <person name="Eckrich V."/>
            <person name="Rudrappa D."/>
            <person name="Qiu G."/>
            <person name="Blum P."/>
        </authorList>
    </citation>
    <scope>NUCLEOTIDE SEQUENCE [LARGE SCALE GENOMIC DNA]</scope>
    <source>
        <strain evidence="6 8">SARC-M1</strain>
    </source>
</reference>
<dbReference type="EMBL" id="CP012175">
    <property type="protein sequence ID" value="AKV80295.1"/>
    <property type="molecule type" value="Genomic_DNA"/>
</dbReference>
<evidence type="ECO:0000313" key="10">
    <source>
        <dbReference type="Proteomes" id="UP000062398"/>
    </source>
</evidence>
<proteinExistence type="predicted"/>
<evidence type="ECO:0000313" key="12">
    <source>
        <dbReference type="Proteomes" id="UP000068832"/>
    </source>
</evidence>
<dbReference type="EMBL" id="CP012176">
    <property type="protein sequence ID" value="AKV82542.1"/>
    <property type="molecule type" value="Genomic_DNA"/>
</dbReference>
<dbReference type="EMBL" id="CP008822">
    <property type="protein sequence ID" value="AIM26578.1"/>
    <property type="molecule type" value="Genomic_DNA"/>
</dbReference>
<dbReference type="EMBL" id="CP012174">
    <property type="protein sequence ID" value="AKV78050.1"/>
    <property type="molecule type" value="Genomic_DNA"/>
</dbReference>
<dbReference type="Proteomes" id="UP000062475">
    <property type="component" value="Chromosome"/>
</dbReference>
<evidence type="ECO:0000313" key="8">
    <source>
        <dbReference type="Proteomes" id="UP000056255"/>
    </source>
</evidence>
<dbReference type="Proteomes" id="UP000056255">
    <property type="component" value="Chromosome"/>
</dbReference>
<evidence type="ECO:0000313" key="1">
    <source>
        <dbReference type="EMBL" id="AIM26578.1"/>
    </source>
</evidence>
<dbReference type="EMBL" id="CP012173">
    <property type="protein sequence ID" value="AKV75802.1"/>
    <property type="molecule type" value="Genomic_DNA"/>
</dbReference>
<evidence type="ECO:0000313" key="3">
    <source>
        <dbReference type="EMBL" id="AKV75802.1"/>
    </source>
</evidence>
<dbReference type="RefSeq" id="WP_012020379.1">
    <property type="nucleotide sequence ID" value="NZ_AP019770.1"/>
</dbReference>
<evidence type="ECO:0000313" key="11">
    <source>
        <dbReference type="Proteomes" id="UP000062475"/>
    </source>
</evidence>